<feature type="non-terminal residue" evidence="4">
    <location>
        <position position="1"/>
    </location>
</feature>
<dbReference type="InterPro" id="IPR004358">
    <property type="entry name" value="Sig_transdc_His_kin-like_C"/>
</dbReference>
<keyword evidence="4" id="KW-0808">Transferase</keyword>
<sequence length="105" mass="11269">VGPNLIQNAIQALKGDGKIEISVFPSGDRVVVQIEDNGPGIPQKIQDRIWDPFFTTKDQGEGTGLGLGIVKGIVEKHKGKISLTSVPGKTIFRVELPLNPELVSI</sequence>
<dbReference type="Pfam" id="PF02518">
    <property type="entry name" value="HATPase_c"/>
    <property type="match status" value="1"/>
</dbReference>
<keyword evidence="5" id="KW-1185">Reference proteome</keyword>
<accession>A0ABX4P063</accession>
<dbReference type="RefSeq" id="WP_133124665.1">
    <property type="nucleotide sequence ID" value="NZ_NPDU01000039.1"/>
</dbReference>
<comment type="catalytic activity">
    <reaction evidence="1">
        <text>ATP + protein L-histidine = ADP + protein N-phospho-L-histidine.</text>
        <dbReference type="EC" id="2.7.13.3"/>
    </reaction>
</comment>
<dbReference type="PANTHER" id="PTHR43065">
    <property type="entry name" value="SENSOR HISTIDINE KINASE"/>
    <property type="match status" value="1"/>
</dbReference>
<dbReference type="Gene3D" id="3.30.565.10">
    <property type="entry name" value="Histidine kinase-like ATPase, C-terminal domain"/>
    <property type="match status" value="1"/>
</dbReference>
<dbReference type="EC" id="2.7.13.3" evidence="2"/>
<dbReference type="InterPro" id="IPR003594">
    <property type="entry name" value="HATPase_dom"/>
</dbReference>
<evidence type="ECO:0000256" key="1">
    <source>
        <dbReference type="ARBA" id="ARBA00000085"/>
    </source>
</evidence>
<evidence type="ECO:0000259" key="3">
    <source>
        <dbReference type="PROSITE" id="PS50109"/>
    </source>
</evidence>
<dbReference type="EMBL" id="NPDU01000039">
    <property type="protein sequence ID" value="PJZ61152.1"/>
    <property type="molecule type" value="Genomic_DNA"/>
</dbReference>
<dbReference type="GO" id="GO:0016301">
    <property type="term" value="F:kinase activity"/>
    <property type="evidence" value="ECO:0007669"/>
    <property type="project" value="UniProtKB-KW"/>
</dbReference>
<evidence type="ECO:0000313" key="4">
    <source>
        <dbReference type="EMBL" id="PJZ61152.1"/>
    </source>
</evidence>
<name>A0ABX4P063_9LEPT</name>
<feature type="domain" description="Histidine kinase" evidence="3">
    <location>
        <begin position="1"/>
        <end position="100"/>
    </location>
</feature>
<dbReference type="SMART" id="SM00387">
    <property type="entry name" value="HATPase_c"/>
    <property type="match status" value="1"/>
</dbReference>
<dbReference type="SUPFAM" id="SSF55874">
    <property type="entry name" value="ATPase domain of HSP90 chaperone/DNA topoisomerase II/histidine kinase"/>
    <property type="match status" value="1"/>
</dbReference>
<protein>
    <recommendedName>
        <fullName evidence="2">histidine kinase</fullName>
        <ecNumber evidence="2">2.7.13.3</ecNumber>
    </recommendedName>
</protein>
<reference evidence="4 5" key="1">
    <citation type="submission" date="2017-07" db="EMBL/GenBank/DDBJ databases">
        <title>Leptospira spp. isolated from tropical soils.</title>
        <authorList>
            <person name="Thibeaux R."/>
            <person name="Iraola G."/>
            <person name="Ferres I."/>
            <person name="Bierque E."/>
            <person name="Girault D."/>
            <person name="Soupe-Gilbert M.-E."/>
            <person name="Picardeau M."/>
            <person name="Goarant C."/>
        </authorList>
    </citation>
    <scope>NUCLEOTIDE SEQUENCE [LARGE SCALE GENOMIC DNA]</scope>
    <source>
        <strain evidence="4 5">FH2-B-D1</strain>
    </source>
</reference>
<evidence type="ECO:0000313" key="5">
    <source>
        <dbReference type="Proteomes" id="UP000232149"/>
    </source>
</evidence>
<dbReference type="InterPro" id="IPR005467">
    <property type="entry name" value="His_kinase_dom"/>
</dbReference>
<dbReference type="Proteomes" id="UP000232149">
    <property type="component" value="Unassembled WGS sequence"/>
</dbReference>
<dbReference type="PANTHER" id="PTHR43065:SF48">
    <property type="entry name" value="HISTIDINE KINASE"/>
    <property type="match status" value="1"/>
</dbReference>
<keyword evidence="4" id="KW-0418">Kinase</keyword>
<gene>
    <name evidence="4" type="ORF">CH376_14945</name>
</gene>
<dbReference type="InterPro" id="IPR036890">
    <property type="entry name" value="HATPase_C_sf"/>
</dbReference>
<dbReference type="PRINTS" id="PR00344">
    <property type="entry name" value="BCTRLSENSOR"/>
</dbReference>
<organism evidence="4 5">
    <name type="scientific">Leptospira adleri</name>
    <dbReference type="NCBI Taxonomy" id="2023186"/>
    <lineage>
        <taxon>Bacteria</taxon>
        <taxon>Pseudomonadati</taxon>
        <taxon>Spirochaetota</taxon>
        <taxon>Spirochaetia</taxon>
        <taxon>Leptospirales</taxon>
        <taxon>Leptospiraceae</taxon>
        <taxon>Leptospira</taxon>
    </lineage>
</organism>
<dbReference type="PROSITE" id="PS50109">
    <property type="entry name" value="HIS_KIN"/>
    <property type="match status" value="1"/>
</dbReference>
<comment type="caution">
    <text evidence="4">The sequence shown here is derived from an EMBL/GenBank/DDBJ whole genome shotgun (WGS) entry which is preliminary data.</text>
</comment>
<evidence type="ECO:0000256" key="2">
    <source>
        <dbReference type="ARBA" id="ARBA00012438"/>
    </source>
</evidence>
<proteinExistence type="predicted"/>